<evidence type="ECO:0000313" key="9">
    <source>
        <dbReference type="Proteomes" id="UP000465304"/>
    </source>
</evidence>
<name>A0A7I9ZN71_9MYCO</name>
<comment type="similarity">
    <text evidence="1">Belongs to the aldo/keto reductase family.</text>
</comment>
<sequence>MSPARIHIDDRGSGERAFHFSRAGDMTSAAAIPTVTLNDDNTMPVLGLGVGELSDSETEASVLAALEAGYRLIDTAAAYGNEAAVGRAISQSGVPRDELFVTTKLATEDQGFQSSQNALKASLERLGLEYVDLYLIHWPAIEHGKYVDSWGGLMKAKEVGDTRSIGVCNFNEGHLDDIINLSFFTPAVNQIELHPLLNQAELRTINAGYGITTEAYGPLGVGNLLDNAAVTAVAEAHGKTPAQVLVRWSLQLGNVVIPRSSSPERIRSNLEVFDFELTDDQMATLNGLDNGTRFRPDPETYSGT</sequence>
<dbReference type="AlphaFoldDB" id="A0A7I9ZN71"/>
<proteinExistence type="inferred from homology"/>
<evidence type="ECO:0000313" key="8">
    <source>
        <dbReference type="EMBL" id="GFH02454.1"/>
    </source>
</evidence>
<evidence type="ECO:0000256" key="6">
    <source>
        <dbReference type="PIRSR" id="PIRSR000097-3"/>
    </source>
</evidence>
<comment type="caution">
    <text evidence="8">The sequence shown here is derived from an EMBL/GenBank/DDBJ whole genome shotgun (WGS) entry which is preliminary data.</text>
</comment>
<dbReference type="Gene3D" id="3.20.20.100">
    <property type="entry name" value="NADP-dependent oxidoreductase domain"/>
    <property type="match status" value="1"/>
</dbReference>
<dbReference type="SUPFAM" id="SSF51430">
    <property type="entry name" value="NAD(P)-linked oxidoreductase"/>
    <property type="match status" value="1"/>
</dbReference>
<dbReference type="PANTHER" id="PTHR43827:SF3">
    <property type="entry name" value="NADP-DEPENDENT OXIDOREDUCTASE DOMAIN-CONTAINING PROTEIN"/>
    <property type="match status" value="1"/>
</dbReference>
<dbReference type="PIRSF" id="PIRSF000097">
    <property type="entry name" value="AKR"/>
    <property type="match status" value="1"/>
</dbReference>
<accession>A0A7I9ZN71</accession>
<reference evidence="8 9" key="1">
    <citation type="journal article" date="2019" name="Emerg. Microbes Infect.">
        <title>Comprehensive subspecies identification of 175 nontuberculous mycobacteria species based on 7547 genomic profiles.</title>
        <authorList>
            <person name="Matsumoto Y."/>
            <person name="Kinjo T."/>
            <person name="Motooka D."/>
            <person name="Nabeya D."/>
            <person name="Jung N."/>
            <person name="Uechi K."/>
            <person name="Horii T."/>
            <person name="Iida T."/>
            <person name="Fujita J."/>
            <person name="Nakamura S."/>
        </authorList>
    </citation>
    <scope>NUCLEOTIDE SEQUENCE [LARGE SCALE GENOMIC DNA]</scope>
    <source>
        <strain evidence="8 9">JCM 30996</strain>
    </source>
</reference>
<dbReference type="PRINTS" id="PR00069">
    <property type="entry name" value="ALDKETRDTASE"/>
</dbReference>
<dbReference type="PROSITE" id="PS00062">
    <property type="entry name" value="ALDOKETO_REDUCTASE_2"/>
    <property type="match status" value="1"/>
</dbReference>
<evidence type="ECO:0000256" key="5">
    <source>
        <dbReference type="PIRSR" id="PIRSR000097-2"/>
    </source>
</evidence>
<protein>
    <submittedName>
        <fullName evidence="8">Putative oxidoreductase</fullName>
    </submittedName>
</protein>
<keyword evidence="3" id="KW-0560">Oxidoreductase</keyword>
<evidence type="ECO:0000256" key="4">
    <source>
        <dbReference type="PIRSR" id="PIRSR000097-1"/>
    </source>
</evidence>
<dbReference type="EMBL" id="BLLB01000002">
    <property type="protein sequence ID" value="GFH02454.1"/>
    <property type="molecule type" value="Genomic_DNA"/>
</dbReference>
<feature type="active site" description="Proton donor" evidence="4">
    <location>
        <position position="79"/>
    </location>
</feature>
<evidence type="ECO:0000256" key="2">
    <source>
        <dbReference type="ARBA" id="ARBA00022857"/>
    </source>
</evidence>
<dbReference type="InterPro" id="IPR036812">
    <property type="entry name" value="NAD(P)_OxRdtase_dom_sf"/>
</dbReference>
<dbReference type="InterPro" id="IPR018170">
    <property type="entry name" value="Aldo/ket_reductase_CS"/>
</dbReference>
<dbReference type="InterPro" id="IPR020471">
    <property type="entry name" value="AKR"/>
</dbReference>
<evidence type="ECO:0000256" key="1">
    <source>
        <dbReference type="ARBA" id="ARBA00007905"/>
    </source>
</evidence>
<dbReference type="Proteomes" id="UP000465304">
    <property type="component" value="Unassembled WGS sequence"/>
</dbReference>
<gene>
    <name evidence="8" type="ORF">MHIP_29370</name>
</gene>
<dbReference type="CDD" id="cd19134">
    <property type="entry name" value="AKR_AKR5H1"/>
    <property type="match status" value="1"/>
</dbReference>
<dbReference type="InterPro" id="IPR023210">
    <property type="entry name" value="NADP_OxRdtase_dom"/>
</dbReference>
<dbReference type="PROSITE" id="PS00063">
    <property type="entry name" value="ALDOKETO_REDUCTASE_3"/>
    <property type="match status" value="1"/>
</dbReference>
<dbReference type="GO" id="GO:0016616">
    <property type="term" value="F:oxidoreductase activity, acting on the CH-OH group of donors, NAD or NADP as acceptor"/>
    <property type="evidence" value="ECO:0007669"/>
    <property type="project" value="UniProtKB-ARBA"/>
</dbReference>
<feature type="binding site" evidence="5">
    <location>
        <position position="137"/>
    </location>
    <ligand>
        <name>substrate</name>
    </ligand>
</feature>
<keyword evidence="9" id="KW-1185">Reference proteome</keyword>
<evidence type="ECO:0000256" key="3">
    <source>
        <dbReference type="ARBA" id="ARBA00023002"/>
    </source>
</evidence>
<feature type="site" description="Lowers pKa of active site Tyr" evidence="6">
    <location>
        <position position="104"/>
    </location>
</feature>
<dbReference type="FunFam" id="3.20.20.100:FF:000015">
    <property type="entry name" value="Oxidoreductase, aldo/keto reductase family"/>
    <property type="match status" value="1"/>
</dbReference>
<dbReference type="PANTHER" id="PTHR43827">
    <property type="entry name" value="2,5-DIKETO-D-GLUCONIC ACID REDUCTASE"/>
    <property type="match status" value="1"/>
</dbReference>
<evidence type="ECO:0000259" key="7">
    <source>
        <dbReference type="Pfam" id="PF00248"/>
    </source>
</evidence>
<keyword evidence="2" id="KW-0521">NADP</keyword>
<dbReference type="PROSITE" id="PS00798">
    <property type="entry name" value="ALDOKETO_REDUCTASE_1"/>
    <property type="match status" value="1"/>
</dbReference>
<feature type="domain" description="NADP-dependent oxidoreductase" evidence="7">
    <location>
        <begin position="50"/>
        <end position="289"/>
    </location>
</feature>
<dbReference type="Pfam" id="PF00248">
    <property type="entry name" value="Aldo_ket_red"/>
    <property type="match status" value="1"/>
</dbReference>
<organism evidence="8 9">
    <name type="scientific">Mycolicibacterium hippocampi</name>
    <dbReference type="NCBI Taxonomy" id="659824"/>
    <lineage>
        <taxon>Bacteria</taxon>
        <taxon>Bacillati</taxon>
        <taxon>Actinomycetota</taxon>
        <taxon>Actinomycetes</taxon>
        <taxon>Mycobacteriales</taxon>
        <taxon>Mycobacteriaceae</taxon>
        <taxon>Mycolicibacterium</taxon>
    </lineage>
</organism>